<dbReference type="AlphaFoldDB" id="A0A671FT80"/>
<feature type="chain" id="PRO_5025516156" description="NADH dehydrogenase [ubiquinone] 1 alpha subcomplex subunit 1" evidence="16">
    <location>
        <begin position="25"/>
        <end position="70"/>
    </location>
</feature>
<dbReference type="InParanoid" id="A0A671FT80"/>
<keyword evidence="10" id="KW-0249">Electron transport</keyword>
<evidence type="ECO:0000256" key="2">
    <source>
        <dbReference type="ARBA" id="ARBA00004298"/>
    </source>
</evidence>
<dbReference type="KEGG" id="rfq:117013892"/>
<evidence type="ECO:0000313" key="18">
    <source>
        <dbReference type="Proteomes" id="UP000472240"/>
    </source>
</evidence>
<reference evidence="17" key="5">
    <citation type="submission" date="2025-09" db="UniProtKB">
        <authorList>
            <consortium name="Ensembl"/>
        </authorList>
    </citation>
    <scope>IDENTIFICATION</scope>
</reference>
<feature type="signal peptide" evidence="16">
    <location>
        <begin position="1"/>
        <end position="24"/>
    </location>
</feature>
<organism evidence="17 18">
    <name type="scientific">Rhinolophus ferrumequinum</name>
    <name type="common">Greater horseshoe bat</name>
    <dbReference type="NCBI Taxonomy" id="59479"/>
    <lineage>
        <taxon>Eukaryota</taxon>
        <taxon>Metazoa</taxon>
        <taxon>Chordata</taxon>
        <taxon>Craniata</taxon>
        <taxon>Vertebrata</taxon>
        <taxon>Euteleostomi</taxon>
        <taxon>Mammalia</taxon>
        <taxon>Eutheria</taxon>
        <taxon>Laurasiatheria</taxon>
        <taxon>Chiroptera</taxon>
        <taxon>Yinpterochiroptera</taxon>
        <taxon>Rhinolophoidea</taxon>
        <taxon>Rhinolophidae</taxon>
        <taxon>Rhinolophinae</taxon>
        <taxon>Rhinolophus</taxon>
    </lineage>
</organism>
<comment type="function">
    <text evidence="1">Accessory subunit of the mitochondrial membrane respiratory chain NADH dehydrogenase (Complex I), that is believed not to be involved in catalysis. Complex I functions in the transfer of electrons from NADH to the respiratory chain. The immediate electron acceptor for the enzyme is believed to be ubiquinone.</text>
</comment>
<keyword evidence="7" id="KW-0679">Respiratory chain</keyword>
<evidence type="ECO:0000256" key="14">
    <source>
        <dbReference type="ARBA" id="ARBA00029847"/>
    </source>
</evidence>
<dbReference type="Ensembl" id="ENSRFET00010031250.1">
    <property type="protein sequence ID" value="ENSRFEP00010028784.1"/>
    <property type="gene ID" value="ENSRFEG00010019127.1"/>
</dbReference>
<name>A0A671FT80_RHIFE</name>
<dbReference type="GO" id="GO:0005743">
    <property type="term" value="C:mitochondrial inner membrane"/>
    <property type="evidence" value="ECO:0007669"/>
    <property type="project" value="UniProtKB-SubCell"/>
</dbReference>
<evidence type="ECO:0000256" key="12">
    <source>
        <dbReference type="ARBA" id="ARBA00023128"/>
    </source>
</evidence>
<keyword evidence="12" id="KW-0496">Mitochondrion</keyword>
<keyword evidence="18" id="KW-1185">Reference proteome</keyword>
<dbReference type="GeneTree" id="ENSGT00390000007560"/>
<dbReference type="PANTHER" id="PTHR17098:SF2">
    <property type="entry name" value="NADH DEHYDROGENASE [UBIQUINONE] 1 ALPHA SUBCOMPLEX SUBUNIT 1"/>
    <property type="match status" value="1"/>
</dbReference>
<evidence type="ECO:0000256" key="4">
    <source>
        <dbReference type="ARBA" id="ARBA00011533"/>
    </source>
</evidence>
<dbReference type="FunCoup" id="A0A671FT80">
    <property type="interactions" value="293"/>
</dbReference>
<dbReference type="OrthoDB" id="1920692at2759"/>
<evidence type="ECO:0000256" key="3">
    <source>
        <dbReference type="ARBA" id="ARBA00009960"/>
    </source>
</evidence>
<comment type="subcellular location">
    <subcellularLocation>
        <location evidence="2">Mitochondrion inner membrane</location>
        <topology evidence="2">Single-pass membrane protein</topology>
        <orientation evidence="2">Matrix side</orientation>
    </subcellularLocation>
</comment>
<reference evidence="17 18" key="2">
    <citation type="journal article" date="2018" name="Annu Rev Anim Biosci">
        <title>Bat Biology, Genomes, and the Bat1K Project: To Generate Chromosome-Level Genomes for All Living Bat Species.</title>
        <authorList>
            <person name="Teeling E.C."/>
            <person name="Vernes S.C."/>
            <person name="Davalos L.M."/>
            <person name="Ray D.A."/>
            <person name="Gilbert M.T.P."/>
            <person name="Myers E."/>
        </authorList>
    </citation>
    <scope>NUCLEOTIDE SEQUENCE</scope>
</reference>
<evidence type="ECO:0000256" key="6">
    <source>
        <dbReference type="ARBA" id="ARBA00022448"/>
    </source>
</evidence>
<gene>
    <name evidence="17" type="primary">LOC117013892</name>
</gene>
<keyword evidence="11" id="KW-1133">Transmembrane helix</keyword>
<evidence type="ECO:0000256" key="7">
    <source>
        <dbReference type="ARBA" id="ARBA00022660"/>
    </source>
</evidence>
<evidence type="ECO:0000256" key="8">
    <source>
        <dbReference type="ARBA" id="ARBA00022692"/>
    </source>
</evidence>
<evidence type="ECO:0000256" key="1">
    <source>
        <dbReference type="ARBA" id="ARBA00003195"/>
    </source>
</evidence>
<dbReference type="OMA" id="WALMERD"/>
<evidence type="ECO:0000256" key="5">
    <source>
        <dbReference type="ARBA" id="ARBA00016392"/>
    </source>
</evidence>
<evidence type="ECO:0000256" key="10">
    <source>
        <dbReference type="ARBA" id="ARBA00022982"/>
    </source>
</evidence>
<evidence type="ECO:0000256" key="15">
    <source>
        <dbReference type="ARBA" id="ARBA00033255"/>
    </source>
</evidence>
<dbReference type="Pfam" id="PF15879">
    <property type="entry name" value="MWFE"/>
    <property type="match status" value="1"/>
</dbReference>
<evidence type="ECO:0000256" key="16">
    <source>
        <dbReference type="SAM" id="SignalP"/>
    </source>
</evidence>
<comment type="subunit">
    <text evidence="4">Complex I is composed of 45 different subunits.</text>
</comment>
<comment type="similarity">
    <text evidence="3">Belongs to the complex I NDUFA1 subunit family.</text>
</comment>
<evidence type="ECO:0000256" key="9">
    <source>
        <dbReference type="ARBA" id="ARBA00022792"/>
    </source>
</evidence>
<keyword evidence="6" id="KW-0813">Transport</keyword>
<dbReference type="PANTHER" id="PTHR17098">
    <property type="entry name" value="NADH-UBIQUINONE OXIDOREDUCTASE MWFE SUBUNIT"/>
    <property type="match status" value="1"/>
</dbReference>
<evidence type="ECO:0000313" key="17">
    <source>
        <dbReference type="Ensembl" id="ENSRFEP00010028784.1"/>
    </source>
</evidence>
<sequence length="70" mass="8207">MWFEILPGMSVMGACLLIPRVATAHIHKFTNGVKEKRVAYCSYQWTLMERERQVSGTHRYYVSKDLENID</sequence>
<reference evidence="17" key="4">
    <citation type="submission" date="2025-08" db="UniProtKB">
        <authorList>
            <consortium name="Ensembl"/>
        </authorList>
    </citation>
    <scope>IDENTIFICATION</scope>
</reference>
<accession>A0A671FT80</accession>
<keyword evidence="16" id="KW-0732">Signal</keyword>
<keyword evidence="8" id="KW-0812">Transmembrane</keyword>
<dbReference type="RefSeq" id="XP_032947339.1">
    <property type="nucleotide sequence ID" value="XM_033091448.1"/>
</dbReference>
<protein>
    <recommendedName>
        <fullName evidence="5">NADH dehydrogenase [ubiquinone] 1 alpha subcomplex subunit 1</fullName>
    </recommendedName>
    <alternativeName>
        <fullName evidence="15">Complex I-MWFE</fullName>
    </alternativeName>
    <alternativeName>
        <fullName evidence="14">NADH-ubiquinone oxidoreductase MWFE subunit</fullName>
    </alternativeName>
</protein>
<dbReference type="Proteomes" id="UP000472240">
    <property type="component" value="Chromosome 21"/>
</dbReference>
<reference evidence="17 18" key="1">
    <citation type="journal article" date="2015" name="Annu Rev Anim Biosci">
        <title>The Genome 10K Project: a way forward.</title>
        <authorList>
            <person name="Koepfli K.P."/>
            <person name="Paten B."/>
            <person name="O'Brien S.J."/>
            <person name="Koepfli K.P."/>
            <person name="Paten B."/>
            <person name="Antunes A."/>
            <person name="Belov K."/>
            <person name="Bustamante C."/>
            <person name="Castoe T.A."/>
            <person name="Clawson H."/>
            <person name="Crawford A.J."/>
            <person name="Diekhans M."/>
            <person name="Distel D."/>
            <person name="Durbin R."/>
            <person name="Earl D."/>
            <person name="Fujita M.K."/>
            <person name="Gamble T."/>
            <person name="Georges A."/>
            <person name="Gemmell N."/>
            <person name="Gilbert M.T."/>
            <person name="Graves J.M."/>
            <person name="Green R.E."/>
            <person name="Hickey G."/>
            <person name="Jarvis E.D."/>
            <person name="Johnson W."/>
            <person name="Komissarov A."/>
            <person name="Korf I."/>
            <person name="Kuhn R."/>
            <person name="Larkin D.M."/>
            <person name="Lewin H."/>
            <person name="Lopez J.V."/>
            <person name="Ma J."/>
            <person name="Marques-Bonet T."/>
            <person name="Miller W."/>
            <person name="Murphy R."/>
            <person name="Pevzner P."/>
            <person name="Shapiro B."/>
            <person name="Steiner C."/>
            <person name="Tamazian G."/>
            <person name="Venkatesh B."/>
            <person name="Wang J."/>
            <person name="Wayne R."/>
            <person name="Wiley E."/>
            <person name="Yang H."/>
            <person name="Zhang G."/>
            <person name="Haussler D."/>
            <person name="Ryder O."/>
            <person name="O'Brien S.J."/>
        </authorList>
    </citation>
    <scope>NUCLEOTIDE SEQUENCE</scope>
</reference>
<evidence type="ECO:0000256" key="13">
    <source>
        <dbReference type="ARBA" id="ARBA00023136"/>
    </source>
</evidence>
<reference evidence="18" key="3">
    <citation type="submission" date="2018-12" db="EMBL/GenBank/DDBJ databases">
        <title>G10K-VGP greater horseshoe bat female genome, primary haplotype.</title>
        <authorList>
            <person name="Teeling E."/>
            <person name="Myers G."/>
            <person name="Vernes S."/>
            <person name="Pippel M."/>
            <person name="Winkler S."/>
            <person name="Fedrigo O."/>
            <person name="Rhie A."/>
            <person name="Koren S."/>
            <person name="Phillippy A."/>
            <person name="Lewin H."/>
            <person name="Damas J."/>
            <person name="Howe K."/>
            <person name="Mountcastle J."/>
            <person name="Jarvis E.D."/>
        </authorList>
    </citation>
    <scope>NUCLEOTIDE SEQUENCE [LARGE SCALE GENOMIC DNA]</scope>
</reference>
<dbReference type="InterPro" id="IPR017384">
    <property type="entry name" value="NADH_Ub_cplx-1_asu_su-1"/>
</dbReference>
<keyword evidence="13" id="KW-0472">Membrane</keyword>
<dbReference type="GeneID" id="117013892"/>
<keyword evidence="9" id="KW-0999">Mitochondrion inner membrane</keyword>
<evidence type="ECO:0000256" key="11">
    <source>
        <dbReference type="ARBA" id="ARBA00022989"/>
    </source>
</evidence>
<proteinExistence type="inferred from homology"/>